<name>A0ABM9QZG6_9VIBR</name>
<comment type="caution">
    <text evidence="1">The sequence shown here is derived from an EMBL/GenBank/DDBJ whole genome shotgun (WGS) entry which is preliminary data.</text>
</comment>
<organism evidence="1 2">
    <name type="scientific">Vibrio crassostreae</name>
    <dbReference type="NCBI Taxonomy" id="246167"/>
    <lineage>
        <taxon>Bacteria</taxon>
        <taxon>Pseudomonadati</taxon>
        <taxon>Pseudomonadota</taxon>
        <taxon>Gammaproteobacteria</taxon>
        <taxon>Vibrionales</taxon>
        <taxon>Vibrionaceae</taxon>
        <taxon>Vibrio</taxon>
    </lineage>
</organism>
<dbReference type="EMBL" id="CCJX01000166">
    <property type="protein sequence ID" value="CDT65998.1"/>
    <property type="molecule type" value="Genomic_DNA"/>
</dbReference>
<dbReference type="Proteomes" id="UP000049077">
    <property type="component" value="Unassembled WGS sequence"/>
</dbReference>
<proteinExistence type="predicted"/>
<sequence length="31" mass="3331">MVNGWVGACAAYLDICNVTQALEGGRYELGR</sequence>
<accession>A0ABM9QZG6</accession>
<gene>
    <name evidence="1" type="ORF">VCR4J5_780012</name>
</gene>
<evidence type="ECO:0000313" key="1">
    <source>
        <dbReference type="EMBL" id="CDT65998.1"/>
    </source>
</evidence>
<reference evidence="1 2" key="1">
    <citation type="submission" date="2014-06" db="EMBL/GenBank/DDBJ databases">
        <authorList>
            <person name="Le Roux F."/>
        </authorList>
    </citation>
    <scope>NUCLEOTIDE SEQUENCE [LARGE SCALE GENOMIC DNA]</scope>
    <source>
        <strain evidence="1 2">J5-4</strain>
    </source>
</reference>
<keyword evidence="2" id="KW-1185">Reference proteome</keyword>
<protein>
    <submittedName>
        <fullName evidence="1">Uncharacterized protein</fullName>
    </submittedName>
</protein>
<evidence type="ECO:0000313" key="2">
    <source>
        <dbReference type="Proteomes" id="UP000049077"/>
    </source>
</evidence>